<protein>
    <submittedName>
        <fullName evidence="4">D-alanyl-D-alanine carboxypeptidase/D-alanyl-D-alanine-endopeptidase</fullName>
        <ecNumber evidence="4">3.4.16.4</ecNumber>
    </submittedName>
</protein>
<dbReference type="Pfam" id="PF02113">
    <property type="entry name" value="Peptidase_S13"/>
    <property type="match status" value="1"/>
</dbReference>
<feature type="signal peptide" evidence="3">
    <location>
        <begin position="1"/>
        <end position="27"/>
    </location>
</feature>
<dbReference type="EMBL" id="SACM01000001">
    <property type="protein sequence ID" value="RVT87584.1"/>
    <property type="molecule type" value="Genomic_DNA"/>
</dbReference>
<name>A0A3S2XVJ6_9BURK</name>
<keyword evidence="4" id="KW-0645">Protease</keyword>
<dbReference type="Proteomes" id="UP000288587">
    <property type="component" value="Unassembled WGS sequence"/>
</dbReference>
<feature type="chain" id="PRO_5018755034" evidence="3">
    <location>
        <begin position="28"/>
        <end position="479"/>
    </location>
</feature>
<keyword evidence="2 4" id="KW-0378">Hydrolase</keyword>
<keyword evidence="5" id="KW-1185">Reference proteome</keyword>
<dbReference type="Gene3D" id="3.50.80.20">
    <property type="entry name" value="D-Ala-D-Ala carboxypeptidase C, peptidase S13"/>
    <property type="match status" value="1"/>
</dbReference>
<dbReference type="GO" id="GO:0009002">
    <property type="term" value="F:serine-type D-Ala-D-Ala carboxypeptidase activity"/>
    <property type="evidence" value="ECO:0007669"/>
    <property type="project" value="UniProtKB-EC"/>
</dbReference>
<evidence type="ECO:0000256" key="2">
    <source>
        <dbReference type="ARBA" id="ARBA00022801"/>
    </source>
</evidence>
<dbReference type="GO" id="GO:0000270">
    <property type="term" value="P:peptidoglycan metabolic process"/>
    <property type="evidence" value="ECO:0007669"/>
    <property type="project" value="TreeGrafter"/>
</dbReference>
<dbReference type="PANTHER" id="PTHR30023:SF0">
    <property type="entry name" value="PENICILLIN-SENSITIVE CARBOXYPEPTIDASE A"/>
    <property type="match status" value="1"/>
</dbReference>
<dbReference type="AlphaFoldDB" id="A0A3S2XVJ6"/>
<dbReference type="PROSITE" id="PS51257">
    <property type="entry name" value="PROKAR_LIPOPROTEIN"/>
    <property type="match status" value="1"/>
</dbReference>
<dbReference type="NCBIfam" id="TIGR00666">
    <property type="entry name" value="PBP4"/>
    <property type="match status" value="1"/>
</dbReference>
<dbReference type="PRINTS" id="PR00922">
    <property type="entry name" value="DADACBPTASE3"/>
</dbReference>
<dbReference type="Gene3D" id="3.40.710.10">
    <property type="entry name" value="DD-peptidase/beta-lactamase superfamily"/>
    <property type="match status" value="1"/>
</dbReference>
<dbReference type="EC" id="3.4.16.4" evidence="4"/>
<evidence type="ECO:0000256" key="1">
    <source>
        <dbReference type="ARBA" id="ARBA00006096"/>
    </source>
</evidence>
<comment type="caution">
    <text evidence="4">The sequence shown here is derived from an EMBL/GenBank/DDBJ whole genome shotgun (WGS) entry which is preliminary data.</text>
</comment>
<comment type="similarity">
    <text evidence="1">Belongs to the peptidase S13 family.</text>
</comment>
<evidence type="ECO:0000256" key="3">
    <source>
        <dbReference type="SAM" id="SignalP"/>
    </source>
</evidence>
<gene>
    <name evidence="4" type="primary">dacB</name>
    <name evidence="4" type="ORF">EOD73_00725</name>
</gene>
<dbReference type="GO" id="GO:0006508">
    <property type="term" value="P:proteolysis"/>
    <property type="evidence" value="ECO:0007669"/>
    <property type="project" value="InterPro"/>
</dbReference>
<dbReference type="PANTHER" id="PTHR30023">
    <property type="entry name" value="D-ALANYL-D-ALANINE CARBOXYPEPTIDASE"/>
    <property type="match status" value="1"/>
</dbReference>
<evidence type="ECO:0000313" key="5">
    <source>
        <dbReference type="Proteomes" id="UP000288587"/>
    </source>
</evidence>
<keyword evidence="3" id="KW-0732">Signal</keyword>
<organism evidence="4 5">
    <name type="scientific">Inhella crocodyli</name>
    <dbReference type="NCBI Taxonomy" id="2499851"/>
    <lineage>
        <taxon>Bacteria</taxon>
        <taxon>Pseudomonadati</taxon>
        <taxon>Pseudomonadota</taxon>
        <taxon>Betaproteobacteria</taxon>
        <taxon>Burkholderiales</taxon>
        <taxon>Sphaerotilaceae</taxon>
        <taxon>Inhella</taxon>
    </lineage>
</organism>
<dbReference type="SUPFAM" id="SSF56601">
    <property type="entry name" value="beta-lactamase/transpeptidase-like"/>
    <property type="match status" value="1"/>
</dbReference>
<reference evidence="4 5" key="1">
    <citation type="submission" date="2019-01" db="EMBL/GenBank/DDBJ databases">
        <authorList>
            <person name="Chen W.-M."/>
        </authorList>
    </citation>
    <scope>NUCLEOTIDE SEQUENCE [LARGE SCALE GENOMIC DNA]</scope>
    <source>
        <strain evidence="4 5">CCP-18</strain>
    </source>
</reference>
<dbReference type="InterPro" id="IPR012338">
    <property type="entry name" value="Beta-lactam/transpept-like"/>
</dbReference>
<proteinExistence type="inferred from homology"/>
<evidence type="ECO:0000313" key="4">
    <source>
        <dbReference type="EMBL" id="RVT87584.1"/>
    </source>
</evidence>
<keyword evidence="4" id="KW-0121">Carboxypeptidase</keyword>
<accession>A0A3S2XVJ6</accession>
<sequence length="479" mass="51066">MQLRPPIRALAARATGALLALTLSACAGWHGLPRPVEHALGQAGMPPEALAFTAYPLDAPGRGAHWQADRAFQPGSTMKVLTAAVALDELGPNWRGRTELLAAGPLHDGVLDGPLVLRGGADADLDWGALWNLLRQAREAGIREVRGGLWVDRSRFSPAREDQVPPFDEAPEFPYNVIPDAVHLNGNLLDLHLQADGSQLNARLSPAWPGLRVDASAMGLVDAPCPTWEDHWKPAQVQADAQGAVLRLQGAFPRRCEVKQAMNLVDRDQLDPMALLHLWRQLGGEAPRSGVAAAPADARLVAQHLARPLGELVRGVMKRSDNALTRLMYLQLGVNATGQPTRAAADARVRAWLASRGLNDASLVLDNGSGLSRSERLSPTLLAQVLATAAQGRNAPEFLASLPLAGVDGTMSRRLKGSPAEGRARLKTGTLSNAVGLAGFVPDGQNRLWVVVALLNHPEASIKGRPVLDALIDALARQP</sequence>
<dbReference type="RefSeq" id="WP_127679895.1">
    <property type="nucleotide sequence ID" value="NZ_SACM01000001.1"/>
</dbReference>
<dbReference type="InterPro" id="IPR000667">
    <property type="entry name" value="Peptidase_S13"/>
</dbReference>
<dbReference type="OrthoDB" id="9802627at2"/>